<evidence type="ECO:0000313" key="1">
    <source>
        <dbReference type="EMBL" id="RAJ04206.1"/>
    </source>
</evidence>
<reference evidence="1 2" key="1">
    <citation type="submission" date="2018-06" db="EMBL/GenBank/DDBJ databases">
        <title>Genomic Encyclopedia of Archaeal and Bacterial Type Strains, Phase II (KMG-II): from individual species to whole genera.</title>
        <authorList>
            <person name="Goeker M."/>
        </authorList>
    </citation>
    <scope>NUCLEOTIDE SEQUENCE [LARGE SCALE GENOMIC DNA]</scope>
    <source>
        <strain evidence="1 2">DSM 23857</strain>
    </source>
</reference>
<protein>
    <submittedName>
        <fullName evidence="1">Uncharacterized protein</fullName>
    </submittedName>
</protein>
<dbReference type="AlphaFoldDB" id="A0A327QHX1"/>
<dbReference type="RefSeq" id="WP_111598501.1">
    <property type="nucleotide sequence ID" value="NZ_QLLL01000005.1"/>
</dbReference>
<comment type="caution">
    <text evidence="1">The sequence shown here is derived from an EMBL/GenBank/DDBJ whole genome shotgun (WGS) entry which is preliminary data.</text>
</comment>
<sequence>MKKLLIIALIGLVCYACKKDKEEIPEGQYRCVSVKLLDHNPGCLSTLKLLDSTAAPKLWQLTTKDDPAQSHTFTVILDSTITWKGGQTFKIDIVGEAYYDKCYPGVYFITTPKTAYAKLASCQ</sequence>
<dbReference type="Proteomes" id="UP000249547">
    <property type="component" value="Unassembled WGS sequence"/>
</dbReference>
<name>A0A327QHX1_9BACT</name>
<accession>A0A327QHX1</accession>
<evidence type="ECO:0000313" key="2">
    <source>
        <dbReference type="Proteomes" id="UP000249547"/>
    </source>
</evidence>
<organism evidence="1 2">
    <name type="scientific">Chitinophaga skermanii</name>
    <dbReference type="NCBI Taxonomy" id="331697"/>
    <lineage>
        <taxon>Bacteria</taxon>
        <taxon>Pseudomonadati</taxon>
        <taxon>Bacteroidota</taxon>
        <taxon>Chitinophagia</taxon>
        <taxon>Chitinophagales</taxon>
        <taxon>Chitinophagaceae</taxon>
        <taxon>Chitinophaga</taxon>
    </lineage>
</organism>
<gene>
    <name evidence="1" type="ORF">LX64_03084</name>
</gene>
<proteinExistence type="predicted"/>
<keyword evidence="2" id="KW-1185">Reference proteome</keyword>
<dbReference type="EMBL" id="QLLL01000005">
    <property type="protein sequence ID" value="RAJ04206.1"/>
    <property type="molecule type" value="Genomic_DNA"/>
</dbReference>